<dbReference type="InterPro" id="IPR027936">
    <property type="entry name" value="Eph_TM"/>
</dbReference>
<dbReference type="CDD" id="cd00063">
    <property type="entry name" value="FN3"/>
    <property type="match status" value="2"/>
</dbReference>
<evidence type="ECO:0000259" key="17">
    <source>
        <dbReference type="PROSITE" id="PS50853"/>
    </source>
</evidence>
<keyword evidence="5" id="KW-0677">Repeat</keyword>
<dbReference type="PANTHER" id="PTHR46877:SF14">
    <property type="entry name" value="RECEPTOR PROTEIN-TYROSINE KINASE"/>
    <property type="match status" value="1"/>
</dbReference>
<reference evidence="19 20" key="1">
    <citation type="submission" date="2024-02" db="EMBL/GenBank/DDBJ databases">
        <authorList>
            <person name="Daric V."/>
            <person name="Darras S."/>
        </authorList>
    </citation>
    <scope>NUCLEOTIDE SEQUENCE [LARGE SCALE GENOMIC DNA]</scope>
</reference>
<dbReference type="SUPFAM" id="SSF49265">
    <property type="entry name" value="Fibronectin type III"/>
    <property type="match status" value="1"/>
</dbReference>
<evidence type="ECO:0000256" key="1">
    <source>
        <dbReference type="ARBA" id="ARBA00004479"/>
    </source>
</evidence>
<proteinExistence type="predicted"/>
<evidence type="ECO:0000256" key="11">
    <source>
        <dbReference type="ARBA" id="ARBA00023137"/>
    </source>
</evidence>
<dbReference type="Pfam" id="PF07714">
    <property type="entry name" value="PK_Tyr_Ser-Thr"/>
    <property type="match status" value="1"/>
</dbReference>
<dbReference type="InterPro" id="IPR001245">
    <property type="entry name" value="Ser-Thr/Tyr_kinase_cat_dom"/>
</dbReference>
<dbReference type="Pfam" id="PF25599">
    <property type="entry name" value="Ephrin_CRD"/>
    <property type="match status" value="1"/>
</dbReference>
<evidence type="ECO:0000259" key="18">
    <source>
        <dbReference type="PROSITE" id="PS51550"/>
    </source>
</evidence>
<evidence type="ECO:0000256" key="8">
    <source>
        <dbReference type="ARBA" id="ARBA00022840"/>
    </source>
</evidence>
<dbReference type="Gene3D" id="1.10.510.10">
    <property type="entry name" value="Transferase(Phosphotransferase) domain 1"/>
    <property type="match status" value="1"/>
</dbReference>
<dbReference type="PROSITE" id="PS51550">
    <property type="entry name" value="EPH_LBD"/>
    <property type="match status" value="1"/>
</dbReference>
<evidence type="ECO:0000313" key="19">
    <source>
        <dbReference type="EMBL" id="CAK8691004.1"/>
    </source>
</evidence>
<evidence type="ECO:0000256" key="13">
    <source>
        <dbReference type="PROSITE-ProRule" id="PRU10141"/>
    </source>
</evidence>
<evidence type="ECO:0000256" key="6">
    <source>
        <dbReference type="ARBA" id="ARBA00022741"/>
    </source>
</evidence>
<evidence type="ECO:0000256" key="10">
    <source>
        <dbReference type="ARBA" id="ARBA00023136"/>
    </source>
</evidence>
<dbReference type="PIRSF" id="PIRSF000666">
    <property type="entry name" value="TyrPK_ephrin_receptor"/>
    <property type="match status" value="1"/>
</dbReference>
<dbReference type="SUPFAM" id="SSF49785">
    <property type="entry name" value="Galactose-binding domain-like"/>
    <property type="match status" value="1"/>
</dbReference>
<evidence type="ECO:0000256" key="4">
    <source>
        <dbReference type="ARBA" id="ARBA00022692"/>
    </source>
</evidence>
<dbReference type="InterPro" id="IPR020635">
    <property type="entry name" value="Tyr_kinase_cat_dom"/>
</dbReference>
<keyword evidence="15" id="KW-0732">Signal</keyword>
<dbReference type="Proteomes" id="UP001642483">
    <property type="component" value="Unassembled WGS sequence"/>
</dbReference>
<dbReference type="Gene3D" id="2.60.40.10">
    <property type="entry name" value="Immunoglobulins"/>
    <property type="match status" value="2"/>
</dbReference>
<dbReference type="SMART" id="SM00060">
    <property type="entry name" value="FN3"/>
    <property type="match status" value="2"/>
</dbReference>
<dbReference type="CDD" id="cd10319">
    <property type="entry name" value="EphR_LBD"/>
    <property type="match status" value="1"/>
</dbReference>
<dbReference type="InterPro" id="IPR017441">
    <property type="entry name" value="Protein_kinase_ATP_BS"/>
</dbReference>
<feature type="signal peptide" evidence="15">
    <location>
        <begin position="1"/>
        <end position="22"/>
    </location>
</feature>
<accession>A0ABP0GK44</accession>
<dbReference type="Gene3D" id="3.30.200.20">
    <property type="entry name" value="Phosphorylase Kinase, domain 1"/>
    <property type="match status" value="1"/>
</dbReference>
<gene>
    <name evidence="19" type="ORF">CVLEPA_LOCUS23539</name>
</gene>
<keyword evidence="10 14" id="KW-0472">Membrane</keyword>
<dbReference type="PROSITE" id="PS50853">
    <property type="entry name" value="FN3"/>
    <property type="match status" value="2"/>
</dbReference>
<keyword evidence="9 14" id="KW-1133">Transmembrane helix</keyword>
<dbReference type="EC" id="2.7.10.1" evidence="2"/>
<feature type="domain" description="Fibronectin type-III" evidence="17">
    <location>
        <begin position="464"/>
        <end position="565"/>
    </location>
</feature>
<evidence type="ECO:0000256" key="12">
    <source>
        <dbReference type="ARBA" id="ARBA00023170"/>
    </source>
</evidence>
<dbReference type="Pfam" id="PF07699">
    <property type="entry name" value="Ephrin_rec_like"/>
    <property type="match status" value="1"/>
</dbReference>
<dbReference type="InterPro" id="IPR008266">
    <property type="entry name" value="Tyr_kinase_AS"/>
</dbReference>
<dbReference type="PRINTS" id="PR00014">
    <property type="entry name" value="FNTYPEIII"/>
</dbReference>
<organism evidence="19 20">
    <name type="scientific">Clavelina lepadiformis</name>
    <name type="common">Light-bulb sea squirt</name>
    <name type="synonym">Ascidia lepadiformis</name>
    <dbReference type="NCBI Taxonomy" id="159417"/>
    <lineage>
        <taxon>Eukaryota</taxon>
        <taxon>Metazoa</taxon>
        <taxon>Chordata</taxon>
        <taxon>Tunicata</taxon>
        <taxon>Ascidiacea</taxon>
        <taxon>Aplousobranchia</taxon>
        <taxon>Clavelinidae</taxon>
        <taxon>Clavelina</taxon>
    </lineage>
</organism>
<dbReference type="SMART" id="SM01411">
    <property type="entry name" value="Ephrin_rec_like"/>
    <property type="match status" value="1"/>
</dbReference>
<dbReference type="Gene3D" id="2.10.50.10">
    <property type="entry name" value="Tumor Necrosis Factor Receptor, subunit A, domain 2"/>
    <property type="match status" value="1"/>
</dbReference>
<dbReference type="SMART" id="SM00219">
    <property type="entry name" value="TyrKc"/>
    <property type="match status" value="1"/>
</dbReference>
<feature type="transmembrane region" description="Helical" evidence="14">
    <location>
        <begin position="577"/>
        <end position="601"/>
    </location>
</feature>
<evidence type="ECO:0000256" key="7">
    <source>
        <dbReference type="ARBA" id="ARBA00022777"/>
    </source>
</evidence>
<keyword evidence="12" id="KW-0675">Receptor</keyword>
<feature type="binding site" evidence="13">
    <location>
        <position position="699"/>
    </location>
    <ligand>
        <name>ATP</name>
        <dbReference type="ChEBI" id="CHEBI:30616"/>
    </ligand>
</feature>
<dbReference type="InterPro" id="IPR008979">
    <property type="entry name" value="Galactose-bd-like_sf"/>
</dbReference>
<dbReference type="InterPro" id="IPR000719">
    <property type="entry name" value="Prot_kinase_dom"/>
</dbReference>
<dbReference type="InterPro" id="IPR013783">
    <property type="entry name" value="Ig-like_fold"/>
</dbReference>
<dbReference type="InterPro" id="IPR011641">
    <property type="entry name" value="Tyr-kin_ephrin_A/B_rcpt-like"/>
</dbReference>
<evidence type="ECO:0000259" key="16">
    <source>
        <dbReference type="PROSITE" id="PS50011"/>
    </source>
</evidence>
<evidence type="ECO:0000256" key="3">
    <source>
        <dbReference type="ARBA" id="ARBA00022679"/>
    </source>
</evidence>
<dbReference type="SUPFAM" id="SSF56112">
    <property type="entry name" value="Protein kinase-like (PK-like)"/>
    <property type="match status" value="1"/>
</dbReference>
<comment type="subcellular location">
    <subcellularLocation>
        <location evidence="1">Membrane</location>
        <topology evidence="1">Single-pass type I membrane protein</topology>
    </subcellularLocation>
</comment>
<keyword evidence="3" id="KW-0808">Transferase</keyword>
<evidence type="ECO:0000256" key="2">
    <source>
        <dbReference type="ARBA" id="ARBA00011902"/>
    </source>
</evidence>
<dbReference type="Gene3D" id="2.60.120.260">
    <property type="entry name" value="Galactose-binding domain-like"/>
    <property type="match status" value="1"/>
</dbReference>
<dbReference type="PROSITE" id="PS00107">
    <property type="entry name" value="PROTEIN_KINASE_ATP"/>
    <property type="match status" value="1"/>
</dbReference>
<dbReference type="EMBL" id="CAWYQH010000119">
    <property type="protein sequence ID" value="CAK8691004.1"/>
    <property type="molecule type" value="Genomic_DNA"/>
</dbReference>
<evidence type="ECO:0000256" key="15">
    <source>
        <dbReference type="SAM" id="SignalP"/>
    </source>
</evidence>
<evidence type="ECO:0000313" key="20">
    <source>
        <dbReference type="Proteomes" id="UP001642483"/>
    </source>
</evidence>
<keyword evidence="6 13" id="KW-0547">Nucleotide-binding</keyword>
<dbReference type="InterPro" id="IPR016257">
    <property type="entry name" value="Tyr_kinase_ephrin_rcpt"/>
</dbReference>
<dbReference type="InterPro" id="IPR011009">
    <property type="entry name" value="Kinase-like_dom_sf"/>
</dbReference>
<evidence type="ECO:0000256" key="9">
    <source>
        <dbReference type="ARBA" id="ARBA00022989"/>
    </source>
</evidence>
<dbReference type="Pfam" id="PF01404">
    <property type="entry name" value="Ephrin_lbd"/>
    <property type="match status" value="1"/>
</dbReference>
<dbReference type="InterPro" id="IPR003961">
    <property type="entry name" value="FN3_dom"/>
</dbReference>
<sequence length="957" mass="107819">MEVKKMLCRMIVFLMIFVQGYCESDDLYNSKAATSDLQWIANPANGKWEEVSGFDVGLSKTIRYYQVCAYSNPNPNNWVRTPFISSRGAEIAYIDVEFSMMKCDNLESSCKETFNLYYFESDRDDASSTFPPWRENPYIKIDTIAGERFSTSDRDVNEGINFKTWSIGPLTKNGFYIAAQDKGACMSLLSIRVYYFYCPRTVDALALFPRTVAGKDVASLEEVDGECVKNSNSSDFQAPRYYCNSNGQWIVRTGACHCKPGYQANHLMTKCEECDSGHYKSSHGNQLCSQCPAHSTNARKKMTTTDEPSKEEMDSVFNHCFCEAGYYRTPDEDVHAPCTKPPSKPVAVRPYGVNSSSVTLGWSNPNDDGGRNDLYFNVTCLQCLRLSEREVSSKADCFPCSNDVIFQPSNTKRILGNHLVASNLTPFTTYRFKVYSMNQVTPVSDVAPEYDVVTVTTEETVPSAVVNVQSYALGSKNVSLKWSIPLYENGAITKYQVVWTDITSPFNKDEKESGKLPMMLETKDISASLTDLKPGHDYSVRVRAATSVGFGPYSRPVTFRIVHSDPADLQKKESAPVGLMVGVVVGIVLIVAAVAGLLYFYNRRKWVERERMSEESTLDEKEKLSVEATNLIVSLPPTDRDHRIYVDYPDPRKAVREFSCEIIPSCLKVENNIGHGEFGEVCRGKLREKNGAEIYVAVKRMKGGVKDQFSFLQEASIMAQFSHPNVVQLKGVVTKSSPQMIVTEYMEHGSLDSFLKKKKGQLTVIQLIEMLKGIAKGMRYLSSMKYVHRDLAARNILVNSELVCKVSDFGLSRTLENDPHATYTTQGGKIAIRWTAPECIRFRKFTSSSDVWSYGIVMWEVMSYGEKPYWDMTNQQVVETIEQGYRLPAPYECPMCLHRLMVECWAFNATQRPNMDAVYHRLDELMRQPAALSKVNLQVATTPTTPMTDDPKPFVPA</sequence>
<dbReference type="Pfam" id="PF14575">
    <property type="entry name" value="EphA2_TM"/>
    <property type="match status" value="1"/>
</dbReference>
<dbReference type="Pfam" id="PF00041">
    <property type="entry name" value="fn3"/>
    <property type="match status" value="1"/>
</dbReference>
<evidence type="ECO:0000256" key="14">
    <source>
        <dbReference type="SAM" id="Phobius"/>
    </source>
</evidence>
<protein>
    <recommendedName>
        <fullName evidence="2">receptor protein-tyrosine kinase</fullName>
        <ecNumber evidence="2">2.7.10.1</ecNumber>
    </recommendedName>
</protein>
<keyword evidence="8 13" id="KW-0067">ATP-binding</keyword>
<feature type="chain" id="PRO_5046611912" description="receptor protein-tyrosine kinase" evidence="15">
    <location>
        <begin position="23"/>
        <end position="957"/>
    </location>
</feature>
<feature type="domain" description="Fibronectin type-III" evidence="17">
    <location>
        <begin position="341"/>
        <end position="460"/>
    </location>
</feature>
<comment type="caution">
    <text evidence="19">The sequence shown here is derived from an EMBL/GenBank/DDBJ whole genome shotgun (WGS) entry which is preliminary data.</text>
</comment>
<evidence type="ECO:0000256" key="5">
    <source>
        <dbReference type="ARBA" id="ARBA00022737"/>
    </source>
</evidence>
<keyword evidence="11" id="KW-0829">Tyrosine-protein kinase</keyword>
<dbReference type="PROSITE" id="PS00109">
    <property type="entry name" value="PROTEIN_KINASE_TYR"/>
    <property type="match status" value="1"/>
</dbReference>
<feature type="domain" description="Eph LBD" evidence="18">
    <location>
        <begin position="24"/>
        <end position="203"/>
    </location>
</feature>
<dbReference type="PROSITE" id="PS50011">
    <property type="entry name" value="PROTEIN_KINASE_DOM"/>
    <property type="match status" value="1"/>
</dbReference>
<dbReference type="SMART" id="SM00615">
    <property type="entry name" value="EPH_lbd"/>
    <property type="match status" value="1"/>
</dbReference>
<dbReference type="PRINTS" id="PR00109">
    <property type="entry name" value="TYRKINASE"/>
</dbReference>
<keyword evidence="7" id="KW-0418">Kinase</keyword>
<keyword evidence="4 14" id="KW-0812">Transmembrane</keyword>
<name>A0ABP0GK44_CLALP</name>
<keyword evidence="20" id="KW-1185">Reference proteome</keyword>
<dbReference type="Gene3D" id="2.60.40.1770">
    <property type="entry name" value="ephrin a2 ectodomain"/>
    <property type="match status" value="1"/>
</dbReference>
<feature type="domain" description="Protein kinase" evidence="16">
    <location>
        <begin position="667"/>
        <end position="926"/>
    </location>
</feature>
<dbReference type="InterPro" id="IPR001090">
    <property type="entry name" value="Ephrin_rcpt_lig-bd_dom"/>
</dbReference>
<dbReference type="InterPro" id="IPR050449">
    <property type="entry name" value="Ephrin_rcpt_TKs"/>
</dbReference>
<dbReference type="PANTHER" id="PTHR46877">
    <property type="entry name" value="EPH RECEPTOR A5"/>
    <property type="match status" value="1"/>
</dbReference>
<dbReference type="InterPro" id="IPR036116">
    <property type="entry name" value="FN3_sf"/>
</dbReference>